<feature type="transmembrane region" description="Helical" evidence="1">
    <location>
        <begin position="39"/>
        <end position="61"/>
    </location>
</feature>
<dbReference type="STRING" id="1441095.AM592_13900"/>
<dbReference type="PATRIC" id="fig|1441095.3.peg.3052"/>
<feature type="transmembrane region" description="Helical" evidence="1">
    <location>
        <begin position="6"/>
        <end position="27"/>
    </location>
</feature>
<keyword evidence="3" id="KW-1185">Reference proteome</keyword>
<name>A0A0M4FI62_9BACI</name>
<reference evidence="3" key="1">
    <citation type="submission" date="2015-08" db="EMBL/GenBank/DDBJ databases">
        <title>Genome sequencing project for genomic taxonomy and phylogenomics of Bacillus-like bacteria.</title>
        <authorList>
            <person name="Liu B."/>
            <person name="Wang J."/>
            <person name="Zhu Y."/>
            <person name="Liu G."/>
            <person name="Chen Q."/>
            <person name="Chen Z."/>
            <person name="Lan J."/>
            <person name="Che J."/>
            <person name="Ge C."/>
            <person name="Shi H."/>
            <person name="Pan Z."/>
            <person name="Liu X."/>
        </authorList>
    </citation>
    <scope>NUCLEOTIDE SEQUENCE [LARGE SCALE GENOMIC DNA]</scope>
    <source>
        <strain evidence="3">FJAT-4402</strain>
    </source>
</reference>
<proteinExistence type="predicted"/>
<sequence>MEIILFIVSLAAFVSSIICFGYNIVVNGAKEVFNTKNKLVKASIALFLVYAVTFVFFLLLWN</sequence>
<evidence type="ECO:0000313" key="3">
    <source>
        <dbReference type="Proteomes" id="UP000067625"/>
    </source>
</evidence>
<accession>A0A0M4FI62</accession>
<keyword evidence="1" id="KW-1133">Transmembrane helix</keyword>
<gene>
    <name evidence="2" type="ORF">AM592_13900</name>
</gene>
<dbReference type="RefSeq" id="WP_053604348.1">
    <property type="nucleotide sequence ID" value="NZ_CP012600.1"/>
</dbReference>
<evidence type="ECO:0000256" key="1">
    <source>
        <dbReference type="SAM" id="Phobius"/>
    </source>
</evidence>
<evidence type="ECO:0000313" key="2">
    <source>
        <dbReference type="EMBL" id="ALC82549.1"/>
    </source>
</evidence>
<keyword evidence="1" id="KW-0472">Membrane</keyword>
<dbReference type="EMBL" id="CP012600">
    <property type="protein sequence ID" value="ALC82549.1"/>
    <property type="molecule type" value="Genomic_DNA"/>
</dbReference>
<reference evidence="2 3" key="2">
    <citation type="journal article" date="2016" name="Int. J. Syst. Evol. Microbiol.">
        <title>Bacillus gobiensis sp. nov., isolated from a soil sample.</title>
        <authorList>
            <person name="Liu B."/>
            <person name="Liu G.H."/>
            <person name="Cetin S."/>
            <person name="Schumann P."/>
            <person name="Pan Z.Z."/>
            <person name="Chen Q.Q."/>
        </authorList>
    </citation>
    <scope>NUCLEOTIDE SEQUENCE [LARGE SCALE GENOMIC DNA]</scope>
    <source>
        <strain evidence="2 3">FJAT-4402</strain>
    </source>
</reference>
<dbReference type="Proteomes" id="UP000067625">
    <property type="component" value="Chromosome"/>
</dbReference>
<organism evidence="2 3">
    <name type="scientific">Bacillus gobiensis</name>
    <dbReference type="NCBI Taxonomy" id="1441095"/>
    <lineage>
        <taxon>Bacteria</taxon>
        <taxon>Bacillati</taxon>
        <taxon>Bacillota</taxon>
        <taxon>Bacilli</taxon>
        <taxon>Bacillales</taxon>
        <taxon>Bacillaceae</taxon>
        <taxon>Bacillus</taxon>
    </lineage>
</organism>
<keyword evidence="1" id="KW-0812">Transmembrane</keyword>
<protein>
    <submittedName>
        <fullName evidence="2">Uncharacterized protein</fullName>
    </submittedName>
</protein>
<dbReference type="AlphaFoldDB" id="A0A0M4FI62"/>